<accession>A0A6M5YU92</accession>
<proteinExistence type="predicted"/>
<gene>
    <name evidence="3" type="ORF">FTUN_4500</name>
</gene>
<sequence length="124" mass="14310">MADRDEILRQFPMVVVIGLAVWYAEKRVREKEVRLENRFDTQLADLLKRAEDREQQLHNREDQLRAEVRKDRDAEIARFLDAQKALAGANDKLLAAKDEQIANLTKEVEGLTKQLAALTKKLQG</sequence>
<keyword evidence="2" id="KW-1133">Transmembrane helix</keyword>
<keyword evidence="4" id="KW-1185">Reference proteome</keyword>
<keyword evidence="2" id="KW-0472">Membrane</keyword>
<dbReference type="AlphaFoldDB" id="A0A6M5YU92"/>
<reference evidence="4" key="1">
    <citation type="submission" date="2020-05" db="EMBL/GenBank/DDBJ databases">
        <title>Frigoriglobus tundricola gen. nov., sp. nov., a psychrotolerant cellulolytic planctomycete of the family Gemmataceae with two divergent copies of 16S rRNA gene.</title>
        <authorList>
            <person name="Kulichevskaya I.S."/>
            <person name="Ivanova A.A."/>
            <person name="Naumoff D.G."/>
            <person name="Beletsky A.V."/>
            <person name="Rijpstra W.I.C."/>
            <person name="Sinninghe Damste J.S."/>
            <person name="Mardanov A.V."/>
            <person name="Ravin N.V."/>
            <person name="Dedysh S.N."/>
        </authorList>
    </citation>
    <scope>NUCLEOTIDE SEQUENCE [LARGE SCALE GENOMIC DNA]</scope>
    <source>
        <strain evidence="4">PL17</strain>
    </source>
</reference>
<evidence type="ECO:0000256" key="2">
    <source>
        <dbReference type="SAM" id="Phobius"/>
    </source>
</evidence>
<name>A0A6M5YU92_9BACT</name>
<dbReference type="RefSeq" id="WP_171472430.1">
    <property type="nucleotide sequence ID" value="NZ_CP053452.2"/>
</dbReference>
<dbReference type="KEGG" id="ftj:FTUN_4500"/>
<evidence type="ECO:0000313" key="4">
    <source>
        <dbReference type="Proteomes" id="UP000503447"/>
    </source>
</evidence>
<dbReference type="EMBL" id="CP053452">
    <property type="protein sequence ID" value="QJW96940.1"/>
    <property type="molecule type" value="Genomic_DNA"/>
</dbReference>
<feature type="transmembrane region" description="Helical" evidence="2">
    <location>
        <begin position="6"/>
        <end position="24"/>
    </location>
</feature>
<dbReference type="Proteomes" id="UP000503447">
    <property type="component" value="Chromosome"/>
</dbReference>
<protein>
    <submittedName>
        <fullName evidence="3">Uncharacterized protein</fullName>
    </submittedName>
</protein>
<evidence type="ECO:0000313" key="3">
    <source>
        <dbReference type="EMBL" id="QJW96940.1"/>
    </source>
</evidence>
<evidence type="ECO:0000256" key="1">
    <source>
        <dbReference type="SAM" id="Coils"/>
    </source>
</evidence>
<feature type="coiled-coil region" evidence="1">
    <location>
        <begin position="94"/>
        <end position="121"/>
    </location>
</feature>
<organism evidence="3 4">
    <name type="scientific">Frigoriglobus tundricola</name>
    <dbReference type="NCBI Taxonomy" id="2774151"/>
    <lineage>
        <taxon>Bacteria</taxon>
        <taxon>Pseudomonadati</taxon>
        <taxon>Planctomycetota</taxon>
        <taxon>Planctomycetia</taxon>
        <taxon>Gemmatales</taxon>
        <taxon>Gemmataceae</taxon>
        <taxon>Frigoriglobus</taxon>
    </lineage>
</organism>
<keyword evidence="2" id="KW-0812">Transmembrane</keyword>
<keyword evidence="1" id="KW-0175">Coiled coil</keyword>